<reference evidence="1 2" key="1">
    <citation type="submission" date="2022-01" db="EMBL/GenBank/DDBJ databases">
        <title>Whole genome-based taxonomy of the Shewanellaceae.</title>
        <authorList>
            <person name="Martin-Rodriguez A.J."/>
        </authorList>
    </citation>
    <scope>NUCLEOTIDE SEQUENCE [LARGE SCALE GENOMIC DNA]</scope>
    <source>
        <strain evidence="1 2">DSM 17177</strain>
    </source>
</reference>
<protein>
    <submittedName>
        <fullName evidence="1">Uncharacterized protein</fullName>
    </submittedName>
</protein>
<dbReference type="Proteomes" id="UP001203423">
    <property type="component" value="Unassembled WGS sequence"/>
</dbReference>
<dbReference type="RefSeq" id="WP_248939485.1">
    <property type="nucleotide sequence ID" value="NZ_JAKIKS010000019.1"/>
</dbReference>
<keyword evidence="2" id="KW-1185">Reference proteome</keyword>
<evidence type="ECO:0000313" key="1">
    <source>
        <dbReference type="EMBL" id="MCL1124205.1"/>
    </source>
</evidence>
<comment type="caution">
    <text evidence="1">The sequence shown here is derived from an EMBL/GenBank/DDBJ whole genome shotgun (WGS) entry which is preliminary data.</text>
</comment>
<gene>
    <name evidence="1" type="ORF">L2764_06870</name>
</gene>
<dbReference type="EMBL" id="JAKIKS010000019">
    <property type="protein sequence ID" value="MCL1124205.1"/>
    <property type="molecule type" value="Genomic_DNA"/>
</dbReference>
<proteinExistence type="predicted"/>
<accession>A0ABT0L995</accession>
<organism evidence="1 2">
    <name type="scientific">Shewanella surugensis</name>
    <dbReference type="NCBI Taxonomy" id="212020"/>
    <lineage>
        <taxon>Bacteria</taxon>
        <taxon>Pseudomonadati</taxon>
        <taxon>Pseudomonadota</taxon>
        <taxon>Gammaproteobacteria</taxon>
        <taxon>Alteromonadales</taxon>
        <taxon>Shewanellaceae</taxon>
        <taxon>Shewanella</taxon>
    </lineage>
</organism>
<name>A0ABT0L995_9GAMM</name>
<evidence type="ECO:0000313" key="2">
    <source>
        <dbReference type="Proteomes" id="UP001203423"/>
    </source>
</evidence>
<sequence>MMFLVFGVTRDVAKKTALKKCTLVEGFGKNMIQLTQEQYEKKVDDLTQNLYKSMKPVKLSYSLSSPTRAKEFLKLVQQQVECRDLTIRYRKPTGKFNPKTKKPMMAMTVYKGEIL</sequence>